<evidence type="ECO:0000256" key="5">
    <source>
        <dbReference type="SAM" id="Phobius"/>
    </source>
</evidence>
<keyword evidence="2 5" id="KW-0812">Transmembrane</keyword>
<evidence type="ECO:0000256" key="2">
    <source>
        <dbReference type="ARBA" id="ARBA00022692"/>
    </source>
</evidence>
<feature type="transmembrane region" description="Helical" evidence="5">
    <location>
        <begin position="6"/>
        <end position="25"/>
    </location>
</feature>
<dbReference type="GO" id="GO:0012505">
    <property type="term" value="C:endomembrane system"/>
    <property type="evidence" value="ECO:0007669"/>
    <property type="project" value="UniProtKB-SubCell"/>
</dbReference>
<dbReference type="InterPro" id="IPR007318">
    <property type="entry name" value="Phopholipid_MeTrfase"/>
</dbReference>
<dbReference type="PANTHER" id="PTHR12714:SF9">
    <property type="entry name" value="PROTEIN-S-ISOPRENYLCYSTEINE O-METHYLTRANSFERASE"/>
    <property type="match status" value="1"/>
</dbReference>
<keyword evidence="3 5" id="KW-1133">Transmembrane helix</keyword>
<dbReference type="GO" id="GO:0008168">
    <property type="term" value="F:methyltransferase activity"/>
    <property type="evidence" value="ECO:0007669"/>
    <property type="project" value="UniProtKB-KW"/>
</dbReference>
<dbReference type="Proteomes" id="UP000273145">
    <property type="component" value="Chromosome"/>
</dbReference>
<dbReference type="OrthoDB" id="5471300at2"/>
<feature type="transmembrane region" description="Helical" evidence="5">
    <location>
        <begin position="87"/>
        <end position="107"/>
    </location>
</feature>
<keyword evidence="4 5" id="KW-0472">Membrane</keyword>
<protein>
    <submittedName>
        <fullName evidence="6">Isoprenylcysteine carboxylmethyltransferase family protein</fullName>
    </submittedName>
</protein>
<evidence type="ECO:0000256" key="4">
    <source>
        <dbReference type="ARBA" id="ARBA00023136"/>
    </source>
</evidence>
<reference evidence="6 7" key="1">
    <citation type="submission" date="2018-11" db="EMBL/GenBank/DDBJ databases">
        <title>Genome sequencing of Paenibacillus lentus DSM25539(T).</title>
        <authorList>
            <person name="Kook J.-K."/>
            <person name="Park S.-N."/>
            <person name="Lim Y.K."/>
        </authorList>
    </citation>
    <scope>NUCLEOTIDE SEQUENCE [LARGE SCALE GENOMIC DNA]</scope>
    <source>
        <strain evidence="6 7">DSM 25539</strain>
    </source>
</reference>
<organism evidence="6 7">
    <name type="scientific">Paenibacillus lentus</name>
    <dbReference type="NCBI Taxonomy" id="1338368"/>
    <lineage>
        <taxon>Bacteria</taxon>
        <taxon>Bacillati</taxon>
        <taxon>Bacillota</taxon>
        <taxon>Bacilli</taxon>
        <taxon>Bacillales</taxon>
        <taxon>Paenibacillaceae</taxon>
        <taxon>Paenibacillus</taxon>
    </lineage>
</organism>
<feature type="transmembrane region" description="Helical" evidence="5">
    <location>
        <begin position="55"/>
        <end position="75"/>
    </location>
</feature>
<proteinExistence type="predicted"/>
<dbReference type="PANTHER" id="PTHR12714">
    <property type="entry name" value="PROTEIN-S ISOPRENYLCYSTEINE O-METHYLTRANSFERASE"/>
    <property type="match status" value="1"/>
</dbReference>
<dbReference type="Pfam" id="PF04191">
    <property type="entry name" value="PEMT"/>
    <property type="match status" value="1"/>
</dbReference>
<dbReference type="KEGG" id="plen:EIM92_13700"/>
<dbReference type="GO" id="GO:0032259">
    <property type="term" value="P:methylation"/>
    <property type="evidence" value="ECO:0007669"/>
    <property type="project" value="UniProtKB-KW"/>
</dbReference>
<keyword evidence="6" id="KW-0808">Transferase</keyword>
<name>A0A3Q8SBY4_9BACL</name>
<keyword evidence="7" id="KW-1185">Reference proteome</keyword>
<keyword evidence="6" id="KW-0489">Methyltransferase</keyword>
<sequence>MDAVNLVSFTLFLIFLSSYLMKLWMLRVNSQIKANVLGKSGKPLQTRVAEMGVKVATMAWGVLWFALSIFGDAWLKPMSIPGGDGRTVLLLSAAGLLFMGTGILFFITAMLNMKTSWRVGIDSATSTDLITGGIYRFSRNPAFVGFDLMFIGLSLTYLNYVTLLVCLINIIFMHLLIRQEERYLERVFGDTYRNYAKHTPRYIGFLK</sequence>
<comment type="subcellular location">
    <subcellularLocation>
        <location evidence="1">Endomembrane system</location>
        <topology evidence="1">Multi-pass membrane protein</topology>
    </subcellularLocation>
</comment>
<dbReference type="AlphaFoldDB" id="A0A3Q8SBY4"/>
<evidence type="ECO:0000256" key="1">
    <source>
        <dbReference type="ARBA" id="ARBA00004127"/>
    </source>
</evidence>
<feature type="transmembrane region" description="Helical" evidence="5">
    <location>
        <begin position="157"/>
        <end position="177"/>
    </location>
</feature>
<dbReference type="Gene3D" id="1.20.120.1630">
    <property type="match status" value="1"/>
</dbReference>
<evidence type="ECO:0000313" key="6">
    <source>
        <dbReference type="EMBL" id="AZK47077.1"/>
    </source>
</evidence>
<evidence type="ECO:0000313" key="7">
    <source>
        <dbReference type="Proteomes" id="UP000273145"/>
    </source>
</evidence>
<accession>A0A3Q8SBY4</accession>
<gene>
    <name evidence="6" type="ORF">EIM92_13700</name>
</gene>
<evidence type="ECO:0000256" key="3">
    <source>
        <dbReference type="ARBA" id="ARBA00022989"/>
    </source>
</evidence>
<dbReference type="EMBL" id="CP034248">
    <property type="protein sequence ID" value="AZK47077.1"/>
    <property type="molecule type" value="Genomic_DNA"/>
</dbReference>